<reference evidence="1 2" key="1">
    <citation type="submission" date="2020-08" db="EMBL/GenBank/DDBJ databases">
        <title>Functional genomics of gut bacteria from endangered species of beetles.</title>
        <authorList>
            <person name="Carlos-Shanley C."/>
        </authorList>
    </citation>
    <scope>NUCLEOTIDE SEQUENCE [LARGE SCALE GENOMIC DNA]</scope>
    <source>
        <strain evidence="1 2">S00179</strain>
    </source>
</reference>
<organism evidence="1 2">
    <name type="scientific">Pseudomonas nitroreducens</name>
    <dbReference type="NCBI Taxonomy" id="46680"/>
    <lineage>
        <taxon>Bacteria</taxon>
        <taxon>Pseudomonadati</taxon>
        <taxon>Pseudomonadota</taxon>
        <taxon>Gammaproteobacteria</taxon>
        <taxon>Pseudomonadales</taxon>
        <taxon>Pseudomonadaceae</taxon>
        <taxon>Pseudomonas</taxon>
    </lineage>
</organism>
<dbReference type="EMBL" id="JACHLI010000001">
    <property type="protein sequence ID" value="MBB4861217.1"/>
    <property type="molecule type" value="Genomic_DNA"/>
</dbReference>
<evidence type="ECO:0000313" key="2">
    <source>
        <dbReference type="Proteomes" id="UP000566995"/>
    </source>
</evidence>
<proteinExistence type="predicted"/>
<name>A0A7W7NZH2_PSENT</name>
<accession>A0A7W7NZH2</accession>
<sequence length="64" mass="7046">MGSAFLYDQVLQSAPTPDWVSRAFHSFPSQGSGSFYSALDMHQINFKVKDLVFSNGVIITPIGH</sequence>
<comment type="caution">
    <text evidence="1">The sequence shown here is derived from an EMBL/GenBank/DDBJ whole genome shotgun (WGS) entry which is preliminary data.</text>
</comment>
<dbReference type="AlphaFoldDB" id="A0A7W7NZH2"/>
<protein>
    <submittedName>
        <fullName evidence="1">Uncharacterized protein</fullName>
    </submittedName>
</protein>
<evidence type="ECO:0000313" key="1">
    <source>
        <dbReference type="EMBL" id="MBB4861217.1"/>
    </source>
</evidence>
<dbReference type="Proteomes" id="UP000566995">
    <property type="component" value="Unassembled WGS sequence"/>
</dbReference>
<gene>
    <name evidence="1" type="ORF">HNP46_000028</name>
</gene>